<dbReference type="AlphaFoldDB" id="A0A6B0UTC5"/>
<protein>
    <submittedName>
        <fullName evidence="2">Putative secreted protein</fullName>
    </submittedName>
</protein>
<accession>A0A6B0UTC5</accession>
<reference evidence="2" key="1">
    <citation type="submission" date="2019-12" db="EMBL/GenBank/DDBJ databases">
        <title>An insight into the sialome of adult female Ixodes ricinus ticks feeding for 6 days.</title>
        <authorList>
            <person name="Perner J."/>
            <person name="Ribeiro J.M.C."/>
        </authorList>
    </citation>
    <scope>NUCLEOTIDE SEQUENCE</scope>
    <source>
        <strain evidence="2">Semi-engorged</strain>
        <tissue evidence="2">Salivary glands</tissue>
    </source>
</reference>
<organism evidence="2">
    <name type="scientific">Ixodes ricinus</name>
    <name type="common">Common tick</name>
    <name type="synonym">Acarus ricinus</name>
    <dbReference type="NCBI Taxonomy" id="34613"/>
    <lineage>
        <taxon>Eukaryota</taxon>
        <taxon>Metazoa</taxon>
        <taxon>Ecdysozoa</taxon>
        <taxon>Arthropoda</taxon>
        <taxon>Chelicerata</taxon>
        <taxon>Arachnida</taxon>
        <taxon>Acari</taxon>
        <taxon>Parasitiformes</taxon>
        <taxon>Ixodida</taxon>
        <taxon>Ixodoidea</taxon>
        <taxon>Ixodidae</taxon>
        <taxon>Ixodinae</taxon>
        <taxon>Ixodes</taxon>
    </lineage>
</organism>
<proteinExistence type="predicted"/>
<evidence type="ECO:0000256" key="1">
    <source>
        <dbReference type="SAM" id="SignalP"/>
    </source>
</evidence>
<evidence type="ECO:0000313" key="2">
    <source>
        <dbReference type="EMBL" id="MXU92905.1"/>
    </source>
</evidence>
<sequence length="139" mass="14896">MAVSVHLPNERRGLGSLCRQLLCLLVHLLNGAHHVEGHFRQVVQLTFQDLVEATDGLVDGHKLASLAGEDLGHLEGLGEETLDLTGPGHRQLVLFRQLVHAQNGNDVLQGLVVLQDLLHPTGDVVVLLPDDVGVHDAGG</sequence>
<feature type="signal peptide" evidence="1">
    <location>
        <begin position="1"/>
        <end position="37"/>
    </location>
</feature>
<dbReference type="EMBL" id="GIFC01010822">
    <property type="protein sequence ID" value="MXU92905.1"/>
    <property type="molecule type" value="Transcribed_RNA"/>
</dbReference>
<name>A0A6B0UTC5_IXORI</name>
<feature type="chain" id="PRO_5025623208" evidence="1">
    <location>
        <begin position="38"/>
        <end position="139"/>
    </location>
</feature>
<keyword evidence="1" id="KW-0732">Signal</keyword>